<keyword evidence="1" id="KW-0808">Transferase</keyword>
<proteinExistence type="predicted"/>
<reference evidence="1" key="2">
    <citation type="submission" date="2014-07" db="EMBL/GenBank/DDBJ databases">
        <authorList>
            <person name="Hull J."/>
        </authorList>
    </citation>
    <scope>NUCLEOTIDE SEQUENCE</scope>
</reference>
<sequence>MEVAERRGRLVFTRGDHFLGSIDEIEFRIHRFLQASGMMMVDPTMGAVIQNYLTQIILSLTHLRSSNQLFTGKFHDWAVHLVLYFLWKWWNFLFRDWTVLPSNDAEL</sequence>
<name>A0A0A9WUV2_LYGHE</name>
<dbReference type="GO" id="GO:0016740">
    <property type="term" value="F:transferase activity"/>
    <property type="evidence" value="ECO:0007669"/>
    <property type="project" value="UniProtKB-KW"/>
</dbReference>
<reference evidence="1" key="1">
    <citation type="journal article" date="2014" name="PLoS ONE">
        <title>Transcriptome-Based Identification of ABC Transporters in the Western Tarnished Plant Bug Lygus hesperus.</title>
        <authorList>
            <person name="Hull J.J."/>
            <person name="Chaney K."/>
            <person name="Geib S.M."/>
            <person name="Fabrick J.A."/>
            <person name="Brent C.S."/>
            <person name="Walsh D."/>
            <person name="Lavine L.C."/>
        </authorList>
    </citation>
    <scope>NUCLEOTIDE SEQUENCE</scope>
</reference>
<protein>
    <submittedName>
        <fullName evidence="1">Cyclomaltodextrin glucanotransferase</fullName>
    </submittedName>
</protein>
<accession>A0A0A9WUV2</accession>
<dbReference type="EMBL" id="GBHO01033311">
    <property type="protein sequence ID" value="JAG10293.1"/>
    <property type="molecule type" value="Transcribed_RNA"/>
</dbReference>
<organism evidence="1">
    <name type="scientific">Lygus hesperus</name>
    <name type="common">Western plant bug</name>
    <dbReference type="NCBI Taxonomy" id="30085"/>
    <lineage>
        <taxon>Eukaryota</taxon>
        <taxon>Metazoa</taxon>
        <taxon>Ecdysozoa</taxon>
        <taxon>Arthropoda</taxon>
        <taxon>Hexapoda</taxon>
        <taxon>Insecta</taxon>
        <taxon>Pterygota</taxon>
        <taxon>Neoptera</taxon>
        <taxon>Paraneoptera</taxon>
        <taxon>Hemiptera</taxon>
        <taxon>Heteroptera</taxon>
        <taxon>Panheteroptera</taxon>
        <taxon>Cimicomorpha</taxon>
        <taxon>Miridae</taxon>
        <taxon>Mirini</taxon>
        <taxon>Lygus</taxon>
    </lineage>
</organism>
<evidence type="ECO:0000313" key="1">
    <source>
        <dbReference type="EMBL" id="JAG10293.1"/>
    </source>
</evidence>
<dbReference type="AlphaFoldDB" id="A0A0A9WUV2"/>
<gene>
    <name evidence="1" type="primary">cgt_1</name>
    <name evidence="1" type="ORF">CM83_935</name>
</gene>